<evidence type="ECO:0000313" key="7">
    <source>
        <dbReference type="EMBL" id="AQQ08498.1"/>
    </source>
</evidence>
<dbReference type="KEGG" id="pbu:L21SP3_00279"/>
<evidence type="ECO:0000313" key="8">
    <source>
        <dbReference type="Proteomes" id="UP000188273"/>
    </source>
</evidence>
<dbReference type="NCBIfam" id="NF010539">
    <property type="entry name" value="PRK13927.1"/>
    <property type="match status" value="1"/>
</dbReference>
<dbReference type="SUPFAM" id="SSF53067">
    <property type="entry name" value="Actin-like ATPase domain"/>
    <property type="match status" value="2"/>
</dbReference>
<keyword evidence="8" id="KW-1185">Reference proteome</keyword>
<dbReference type="HAMAP" id="MF_02207">
    <property type="entry name" value="MreB"/>
    <property type="match status" value="1"/>
</dbReference>
<organism evidence="7 8">
    <name type="scientific">Sedimentisphaera cyanobacteriorum</name>
    <dbReference type="NCBI Taxonomy" id="1940790"/>
    <lineage>
        <taxon>Bacteria</taxon>
        <taxon>Pseudomonadati</taxon>
        <taxon>Planctomycetota</taxon>
        <taxon>Phycisphaerae</taxon>
        <taxon>Sedimentisphaerales</taxon>
        <taxon>Sedimentisphaeraceae</taxon>
        <taxon>Sedimentisphaera</taxon>
    </lineage>
</organism>
<dbReference type="GO" id="GO:0008360">
    <property type="term" value="P:regulation of cell shape"/>
    <property type="evidence" value="ECO:0007669"/>
    <property type="project" value="UniProtKB-UniRule"/>
</dbReference>
<dbReference type="PANTHER" id="PTHR42749:SF1">
    <property type="entry name" value="CELL SHAPE-DETERMINING PROTEIN MREB"/>
    <property type="match status" value="1"/>
</dbReference>
<comment type="caution">
    <text evidence="6">Lacks conserved residue(s) required for the propagation of feature annotation.</text>
</comment>
<keyword evidence="2 6" id="KW-0547">Nucleotide-binding</keyword>
<name>A0A1Q2HM19_9BACT</name>
<gene>
    <name evidence="6 7" type="primary">mreB</name>
    <name evidence="7" type="ORF">L21SP3_00279</name>
</gene>
<evidence type="ECO:0000256" key="2">
    <source>
        <dbReference type="ARBA" id="ARBA00022741"/>
    </source>
</evidence>
<comment type="similarity">
    <text evidence="5 6">Belongs to the FtsA/MreB family.</text>
</comment>
<dbReference type="Proteomes" id="UP000188273">
    <property type="component" value="Chromosome"/>
</dbReference>
<dbReference type="EMBL" id="CP019633">
    <property type="protein sequence ID" value="AQQ08498.1"/>
    <property type="molecule type" value="Genomic_DNA"/>
</dbReference>
<dbReference type="PRINTS" id="PR01652">
    <property type="entry name" value="SHAPEPROTEIN"/>
</dbReference>
<evidence type="ECO:0000256" key="1">
    <source>
        <dbReference type="ARBA" id="ARBA00022490"/>
    </source>
</evidence>
<keyword evidence="1 6" id="KW-0963">Cytoplasm</keyword>
<dbReference type="GO" id="GO:0000902">
    <property type="term" value="P:cell morphogenesis"/>
    <property type="evidence" value="ECO:0007669"/>
    <property type="project" value="InterPro"/>
</dbReference>
<dbReference type="InterPro" id="IPR056546">
    <property type="entry name" value="MreB_MamK-like"/>
</dbReference>
<keyword evidence="4 6" id="KW-0133">Cell shape</keyword>
<dbReference type="AlphaFoldDB" id="A0A1Q2HM19"/>
<proteinExistence type="inferred from homology"/>
<comment type="subcellular location">
    <subcellularLocation>
        <location evidence="6">Cytoplasm</location>
    </subcellularLocation>
    <text evidence="6">Membrane-associated.</text>
</comment>
<comment type="subunit">
    <text evidence="6">Forms polymers.</text>
</comment>
<dbReference type="InterPro" id="IPR043129">
    <property type="entry name" value="ATPase_NBD"/>
</dbReference>
<dbReference type="InterPro" id="IPR004753">
    <property type="entry name" value="MreB"/>
</dbReference>
<evidence type="ECO:0000256" key="4">
    <source>
        <dbReference type="ARBA" id="ARBA00022960"/>
    </source>
</evidence>
<dbReference type="GO" id="GO:0005737">
    <property type="term" value="C:cytoplasm"/>
    <property type="evidence" value="ECO:0007669"/>
    <property type="project" value="UniProtKB-SubCell"/>
</dbReference>
<evidence type="ECO:0000256" key="6">
    <source>
        <dbReference type="HAMAP-Rule" id="MF_02207"/>
    </source>
</evidence>
<sequence>MILDTILGWFSTDMGIDLGTCNTLVTVRGEGIKLNEPSVVAVRKGTNVVLNNGEAVGLVAKDMLGKTPGSISAIRPLKDGVISDFEITEAMLGYFIRKVHGRGGLLRPQVVISVPSGITAVERRAVRDSAERAGARKVFLIDEPMAAGIGAGLPITEPTASMIVDIGGGTTEVAIMSLADISTCTSLRVGGDDFDEAIINHLKRTYNLLIGESRAEQVKIELGSAGPLEEEMTMEIAGRDTISGLPRKIVITSEEIREALKEPVSSIIECVTQTLEKAEPELAADLIDNGVHICGGGAILRGMDKVLANATGLNVNLVEDPLTCVARGTCVFLENLESLRESIDQDSYNWD</sequence>
<dbReference type="Pfam" id="PF06723">
    <property type="entry name" value="MreB_Mbl"/>
    <property type="match status" value="1"/>
</dbReference>
<protein>
    <recommendedName>
        <fullName evidence="6">Cell shape-determining protein MreB</fullName>
    </recommendedName>
</protein>
<feature type="binding site" evidence="6">
    <location>
        <begin position="168"/>
        <end position="170"/>
    </location>
    <ligand>
        <name>ATP</name>
        <dbReference type="ChEBI" id="CHEBI:30616"/>
    </ligand>
</feature>
<dbReference type="PANTHER" id="PTHR42749">
    <property type="entry name" value="CELL SHAPE-DETERMINING PROTEIN MREB"/>
    <property type="match status" value="1"/>
</dbReference>
<dbReference type="Gene3D" id="3.30.420.40">
    <property type="match status" value="2"/>
</dbReference>
<reference evidence="8" key="1">
    <citation type="submission" date="2017-02" db="EMBL/GenBank/DDBJ databases">
        <title>Comparative genomics and description of representatives of a novel lineage of planctomycetes thriving in anoxic sediments.</title>
        <authorList>
            <person name="Spring S."/>
            <person name="Bunk B."/>
            <person name="Sproer C."/>
            <person name="Klenk H.-P."/>
        </authorList>
    </citation>
    <scope>NUCLEOTIDE SEQUENCE [LARGE SCALE GENOMIC DNA]</scope>
    <source>
        <strain evidence="8">L21-RPul-D3</strain>
    </source>
</reference>
<feature type="binding site" evidence="6">
    <location>
        <begin position="216"/>
        <end position="219"/>
    </location>
    <ligand>
        <name>ATP</name>
        <dbReference type="ChEBI" id="CHEBI:30616"/>
    </ligand>
</feature>
<dbReference type="NCBIfam" id="TIGR00904">
    <property type="entry name" value="mreB"/>
    <property type="match status" value="1"/>
</dbReference>
<evidence type="ECO:0000256" key="5">
    <source>
        <dbReference type="ARBA" id="ARBA00023458"/>
    </source>
</evidence>
<dbReference type="STRING" id="1940790.L21SP3_00279"/>
<accession>A0A1Q2HM19</accession>
<comment type="function">
    <text evidence="6">Forms membrane-associated dynamic filaments that are essential for cell shape determination. Acts by regulating cell wall synthesis and cell elongation, and thus cell shape. A feedback loop between cell geometry and MreB localization may maintain elongated cell shape by targeting cell wall growth to regions of negative cell wall curvature.</text>
</comment>
<dbReference type="GO" id="GO:0005524">
    <property type="term" value="F:ATP binding"/>
    <property type="evidence" value="ECO:0007669"/>
    <property type="project" value="UniProtKB-KW"/>
</dbReference>
<dbReference type="CDD" id="cd10225">
    <property type="entry name" value="ASKHA_NBD_MreB-like"/>
    <property type="match status" value="1"/>
</dbReference>
<evidence type="ECO:0000256" key="3">
    <source>
        <dbReference type="ARBA" id="ARBA00022840"/>
    </source>
</evidence>
<keyword evidence="3 6" id="KW-0067">ATP-binding</keyword>